<dbReference type="Pfam" id="PF13017">
    <property type="entry name" value="Maelstrom"/>
    <property type="match status" value="1"/>
</dbReference>
<accession>A0AAU9TTQ1</accession>
<evidence type="ECO:0000256" key="8">
    <source>
        <dbReference type="ARBA" id="ARBA00023158"/>
    </source>
</evidence>
<keyword evidence="14" id="KW-1185">Reference proteome</keyword>
<keyword evidence="6" id="KW-0221">Differentiation</keyword>
<gene>
    <name evidence="13" type="ORF">EEDITHA_LOCUS6134</name>
</gene>
<feature type="DNA-binding region" description="HMG box" evidence="11">
    <location>
        <begin position="17"/>
        <end position="86"/>
    </location>
</feature>
<comment type="caution">
    <text evidence="13">The sequence shown here is derived from an EMBL/GenBank/DDBJ whole genome shotgun (WGS) entry which is preliminary data.</text>
</comment>
<evidence type="ECO:0000313" key="14">
    <source>
        <dbReference type="Proteomes" id="UP001153954"/>
    </source>
</evidence>
<evidence type="ECO:0000256" key="10">
    <source>
        <dbReference type="ARBA" id="ARBA00023254"/>
    </source>
</evidence>
<comment type="subcellular location">
    <subcellularLocation>
        <location evidence="2">Cytoplasm</location>
    </subcellularLocation>
    <subcellularLocation>
        <location evidence="1">Nucleus</location>
    </subcellularLocation>
</comment>
<keyword evidence="5" id="KW-0963">Cytoplasm</keyword>
<evidence type="ECO:0000256" key="2">
    <source>
        <dbReference type="ARBA" id="ARBA00004496"/>
    </source>
</evidence>
<dbReference type="GO" id="GO:0005634">
    <property type="term" value="C:nucleus"/>
    <property type="evidence" value="ECO:0007669"/>
    <property type="project" value="UniProtKB-SubCell"/>
</dbReference>
<dbReference type="PROSITE" id="PS50118">
    <property type="entry name" value="HMG_BOX_2"/>
    <property type="match status" value="1"/>
</dbReference>
<dbReference type="InterPro" id="IPR036910">
    <property type="entry name" value="HMG_box_dom_sf"/>
</dbReference>
<comment type="similarity">
    <text evidence="3">Belongs to the maelstrom family.</text>
</comment>
<keyword evidence="8" id="KW-0943">RNA-mediated gene silencing</keyword>
<evidence type="ECO:0000256" key="1">
    <source>
        <dbReference type="ARBA" id="ARBA00004123"/>
    </source>
</evidence>
<keyword evidence="4" id="KW-0217">Developmental protein</keyword>
<evidence type="ECO:0000256" key="7">
    <source>
        <dbReference type="ARBA" id="ARBA00023125"/>
    </source>
</evidence>
<reference evidence="13" key="1">
    <citation type="submission" date="2022-03" db="EMBL/GenBank/DDBJ databases">
        <authorList>
            <person name="Tunstrom K."/>
        </authorList>
    </citation>
    <scope>NUCLEOTIDE SEQUENCE</scope>
</reference>
<dbReference type="GO" id="GO:0007140">
    <property type="term" value="P:male meiotic nuclear division"/>
    <property type="evidence" value="ECO:0007669"/>
    <property type="project" value="TreeGrafter"/>
</dbReference>
<dbReference type="GO" id="GO:0043186">
    <property type="term" value="C:P granule"/>
    <property type="evidence" value="ECO:0007669"/>
    <property type="project" value="TreeGrafter"/>
</dbReference>
<evidence type="ECO:0000256" key="9">
    <source>
        <dbReference type="ARBA" id="ARBA00023242"/>
    </source>
</evidence>
<dbReference type="Proteomes" id="UP001153954">
    <property type="component" value="Unassembled WGS sequence"/>
</dbReference>
<dbReference type="GO" id="GO:0045892">
    <property type="term" value="P:negative regulation of DNA-templated transcription"/>
    <property type="evidence" value="ECO:0007669"/>
    <property type="project" value="TreeGrafter"/>
</dbReference>
<evidence type="ECO:0000256" key="3">
    <source>
        <dbReference type="ARBA" id="ARBA00007057"/>
    </source>
</evidence>
<organism evidence="13 14">
    <name type="scientific">Euphydryas editha</name>
    <name type="common">Edith's checkerspot</name>
    <dbReference type="NCBI Taxonomy" id="104508"/>
    <lineage>
        <taxon>Eukaryota</taxon>
        <taxon>Metazoa</taxon>
        <taxon>Ecdysozoa</taxon>
        <taxon>Arthropoda</taxon>
        <taxon>Hexapoda</taxon>
        <taxon>Insecta</taxon>
        <taxon>Pterygota</taxon>
        <taxon>Neoptera</taxon>
        <taxon>Endopterygota</taxon>
        <taxon>Lepidoptera</taxon>
        <taxon>Glossata</taxon>
        <taxon>Ditrysia</taxon>
        <taxon>Papilionoidea</taxon>
        <taxon>Nymphalidae</taxon>
        <taxon>Nymphalinae</taxon>
        <taxon>Euphydryas</taxon>
    </lineage>
</organism>
<feature type="domain" description="HMG box" evidence="12">
    <location>
        <begin position="17"/>
        <end position="86"/>
    </location>
</feature>
<evidence type="ECO:0000313" key="13">
    <source>
        <dbReference type="EMBL" id="CAH2090143.1"/>
    </source>
</evidence>
<keyword evidence="7 11" id="KW-0238">DNA-binding</keyword>
<dbReference type="GO" id="GO:0030154">
    <property type="term" value="P:cell differentiation"/>
    <property type="evidence" value="ECO:0007669"/>
    <property type="project" value="UniProtKB-KW"/>
</dbReference>
<evidence type="ECO:0000256" key="11">
    <source>
        <dbReference type="PROSITE-ProRule" id="PRU00267"/>
    </source>
</evidence>
<dbReference type="PANTHER" id="PTHR21358">
    <property type="entry name" value="PROTEIN MAELSTROM HOMOLOG"/>
    <property type="match status" value="1"/>
</dbReference>
<dbReference type="AlphaFoldDB" id="A0AAU9TTQ1"/>
<protein>
    <recommendedName>
        <fullName evidence="12">HMG box domain-containing protein</fullName>
    </recommendedName>
</protein>
<dbReference type="GO" id="GO:0043565">
    <property type="term" value="F:sequence-specific DNA binding"/>
    <property type="evidence" value="ECO:0007669"/>
    <property type="project" value="TreeGrafter"/>
</dbReference>
<proteinExistence type="inferred from homology"/>
<dbReference type="Gene3D" id="1.10.30.10">
    <property type="entry name" value="High mobility group box domain"/>
    <property type="match status" value="1"/>
</dbReference>
<dbReference type="GO" id="GO:0060964">
    <property type="term" value="P:regulation of miRNA-mediated gene silencing"/>
    <property type="evidence" value="ECO:0007669"/>
    <property type="project" value="InterPro"/>
</dbReference>
<sequence>MNSYNNKKDNSSKEKKKKASKNAFYYFMIDFRQEQSKKGITYENMQQVAVAADPKWREAHPHEKAKYEAIAKQQKQKGNAPAEKYTSTGIPLSHINQKEMEILEAKEREENDITNLVNLGVCNNSLTTMDIYLMDVNYFCTVGDEYLIGETSLLRFNIQDGIKDTYHEFINPGYIPLGYSSQMREGCIEYGLIEPGESAISNGDYMKVLAHIIDYLKRADPNAKRLPPIFTMAEKVEPVQQFIYQMCERAEEDETIFRVYRLDMLFFKIMNALQELPYEGFPKQSLASMHLKKDSFKYTPGIACEHHEKIDRAVKCTESRVKRWAFSVLDFCCPVAGVRAVPARHVPPDLDLDSIHIYQEQKKERIAPSVANLAVNTKKEKEKRVHVPLRMPKTDYSQSIRVAPDLTEAEFPKLGAPRAGRGPYSPAVKEIQKEKIDSNSLTANQEKCPLNVPIMAELNVRIKTEPSLNVNTFSEIAYSIDDDELSNKTGVIKDVLKKKIIKNS</sequence>
<keyword evidence="9 11" id="KW-0539">Nucleus</keyword>
<dbReference type="SUPFAM" id="SSF47095">
    <property type="entry name" value="HMG-box"/>
    <property type="match status" value="1"/>
</dbReference>
<dbReference type="InterPro" id="IPR009071">
    <property type="entry name" value="HMG_box_dom"/>
</dbReference>
<name>A0AAU9TTQ1_EUPED</name>
<evidence type="ECO:0000256" key="5">
    <source>
        <dbReference type="ARBA" id="ARBA00022490"/>
    </source>
</evidence>
<dbReference type="InterPro" id="IPR039259">
    <property type="entry name" value="Protein_maelstrom"/>
</dbReference>
<dbReference type="EMBL" id="CAKOGL010000009">
    <property type="protein sequence ID" value="CAH2090143.1"/>
    <property type="molecule type" value="Genomic_DNA"/>
</dbReference>
<evidence type="ECO:0000256" key="4">
    <source>
        <dbReference type="ARBA" id="ARBA00022473"/>
    </source>
</evidence>
<dbReference type="InterPro" id="IPR024970">
    <property type="entry name" value="Maelstrom"/>
</dbReference>
<evidence type="ECO:0000256" key="6">
    <source>
        <dbReference type="ARBA" id="ARBA00022782"/>
    </source>
</evidence>
<dbReference type="GO" id="GO:0034587">
    <property type="term" value="P:piRNA processing"/>
    <property type="evidence" value="ECO:0007669"/>
    <property type="project" value="TreeGrafter"/>
</dbReference>
<evidence type="ECO:0000259" key="12">
    <source>
        <dbReference type="PROSITE" id="PS50118"/>
    </source>
</evidence>
<dbReference type="PANTHER" id="PTHR21358:SF4">
    <property type="entry name" value="PROTEIN MAELSTROM HOMOLOG"/>
    <property type="match status" value="1"/>
</dbReference>
<dbReference type="GO" id="GO:0007283">
    <property type="term" value="P:spermatogenesis"/>
    <property type="evidence" value="ECO:0007669"/>
    <property type="project" value="TreeGrafter"/>
</dbReference>
<keyword evidence="10" id="KW-0469">Meiosis</keyword>